<feature type="transmembrane region" description="Helical" evidence="2">
    <location>
        <begin position="471"/>
        <end position="491"/>
    </location>
</feature>
<dbReference type="PANTHER" id="PTHR41259">
    <property type="entry name" value="DOUBLE-STRAND BREAK REPAIR RAD50 ATPASE, PUTATIVE-RELATED"/>
    <property type="match status" value="1"/>
</dbReference>
<gene>
    <name evidence="4" type="ORF">EV210_105280</name>
</gene>
<keyword evidence="1" id="KW-0175">Coiled coil</keyword>
<name>A0A4R1PYQ2_9FIRM</name>
<organism evidence="4 5">
    <name type="scientific">Anaerospora hongkongensis</name>
    <dbReference type="NCBI Taxonomy" id="244830"/>
    <lineage>
        <taxon>Bacteria</taxon>
        <taxon>Bacillati</taxon>
        <taxon>Bacillota</taxon>
        <taxon>Negativicutes</taxon>
        <taxon>Selenomonadales</taxon>
        <taxon>Sporomusaceae</taxon>
        <taxon>Anaerospora</taxon>
    </lineage>
</organism>
<dbReference type="EMBL" id="SLUI01000005">
    <property type="protein sequence ID" value="TCL37839.1"/>
    <property type="molecule type" value="Genomic_DNA"/>
</dbReference>
<feature type="coiled-coil region" evidence="1">
    <location>
        <begin position="690"/>
        <end position="734"/>
    </location>
</feature>
<keyword evidence="2" id="KW-0812">Transmembrane</keyword>
<feature type="transmembrane region" description="Helical" evidence="2">
    <location>
        <begin position="497"/>
        <end position="515"/>
    </location>
</feature>
<evidence type="ECO:0000313" key="5">
    <source>
        <dbReference type="Proteomes" id="UP000295063"/>
    </source>
</evidence>
<keyword evidence="2" id="KW-0472">Membrane</keyword>
<dbReference type="InterPro" id="IPR038734">
    <property type="entry name" value="YhaN_AAA"/>
</dbReference>
<protein>
    <submittedName>
        <fullName evidence="4">Uncharacterized protein YhaN</fullName>
    </submittedName>
</protein>
<dbReference type="InterPro" id="IPR027417">
    <property type="entry name" value="P-loop_NTPase"/>
</dbReference>
<dbReference type="Proteomes" id="UP000295063">
    <property type="component" value="Unassembled WGS sequence"/>
</dbReference>
<dbReference type="AlphaFoldDB" id="A0A4R1PYQ2"/>
<dbReference type="PANTHER" id="PTHR41259:SF1">
    <property type="entry name" value="DOUBLE-STRAND BREAK REPAIR RAD50 ATPASE, PUTATIVE-RELATED"/>
    <property type="match status" value="1"/>
</dbReference>
<accession>A0A4R1PYQ2</accession>
<keyword evidence="2" id="KW-1133">Transmembrane helix</keyword>
<feature type="domain" description="YhaN AAA" evidence="3">
    <location>
        <begin position="1"/>
        <end position="186"/>
    </location>
</feature>
<evidence type="ECO:0000256" key="1">
    <source>
        <dbReference type="SAM" id="Coils"/>
    </source>
</evidence>
<dbReference type="Pfam" id="PF13514">
    <property type="entry name" value="AAA_27"/>
    <property type="match status" value="1"/>
</dbReference>
<evidence type="ECO:0000256" key="2">
    <source>
        <dbReference type="SAM" id="Phobius"/>
    </source>
</evidence>
<feature type="coiled-coil region" evidence="1">
    <location>
        <begin position="379"/>
        <end position="406"/>
    </location>
</feature>
<evidence type="ECO:0000313" key="4">
    <source>
        <dbReference type="EMBL" id="TCL37839.1"/>
    </source>
</evidence>
<comment type="caution">
    <text evidence="4">The sequence shown here is derived from an EMBL/GenBank/DDBJ whole genome shotgun (WGS) entry which is preliminary data.</text>
</comment>
<dbReference type="RefSeq" id="WP_132079032.1">
    <property type="nucleotide sequence ID" value="NZ_SLUI01000005.1"/>
</dbReference>
<evidence type="ECO:0000259" key="3">
    <source>
        <dbReference type="Pfam" id="PF13514"/>
    </source>
</evidence>
<sequence length="1055" mass="117398">MRIKAIYLDQYGIYRRHNILDLPKGLVVFVGNNESGKTTLMRFIRSVLFGFPKNSGADCSGKLLIEDQAGQEFLISRSGKNAVITGSSGQVVPLEPAVKWLNGLDRATYEKVFAIGLEDLQGLKLLSENTVRSRFFAGAGGTALVEAIKKVEEERADLLVAAPQGRKLINRLLKEQEELAAKIREAGKDEALYAELTAKKAELVQAMQQDTTRLGEVNSRLALLVQLEQAWEPWTNLQLALEKKAQVEDARDFPGNGLIKLENLLQKHRDNEADVQEKARLHQEAQSQLAGLMVDNALLCAQSDIERLYSEKGRLAIERKQQPLQQAEEQSLKEQYQRSLREIGPEWQDAMLAEVDISVAVRQKVQEFAGRFLQVTQKISEAEVSEKRAVQLREELNEEVRRFRLQLERMPVPGVTTAKEMELLEEGLRTTRSQLIKGEQLRQARNASLEAAAELDCQLAQAAAGRKLQSAFLPAWAGPVIGAGCLAGAGFLWQVTYAGAAAVACAGLIAAILVMRQRQQEVKERRAWGLQMAAEEQRLKQQKAKIAGTLADLDKEWQLCEVRLEAATQAMGLGKPDTIEEADELEKEVVTIRKAFENRQQLLKQSGELAEKQKAAAQRAEAALLKVQACYREKQLLTDEWQNWLKMRHFSTESSPEAFEIVLKAVEGARALKRQYEQAAARSAVTGAYLDNLQAEFALIQQQLQRTGNAVLSVHDLEQLYQELTAAREVAKEKLHLQQTADQLLLSLEQSRTQAALSAAELAGLYRQTETAGEEEFRALAARYEEWRMSEDTSAKMAAALRAIAGTAAKQAALEAALAATNLVEISQERDRLSQEKIALERGAAQKPQAVGALDNQLKQLGQDDKLNILLAERNAVASQLAEAVKQWARLSLSRQFLEQARSIYEQERQPGVILQADKFLRTMTGSRYQLFSAIGGSDVQLLDSARNSKREDIWSSGLADQVYLAVRLGLALEFGRLLEPVPLILDDILVRFDALRQRGAAKVLLDVAGTQQVFLFSCHEHTRQIIREVHADSKNVGTPVAYYDVSNGLICAHK</sequence>
<proteinExistence type="predicted"/>
<dbReference type="Gene3D" id="3.40.50.300">
    <property type="entry name" value="P-loop containing nucleotide triphosphate hydrolases"/>
    <property type="match status" value="2"/>
</dbReference>
<dbReference type="SUPFAM" id="SSF52540">
    <property type="entry name" value="P-loop containing nucleoside triphosphate hydrolases"/>
    <property type="match status" value="2"/>
</dbReference>
<dbReference type="OrthoDB" id="9795626at2"/>
<keyword evidence="5" id="KW-1185">Reference proteome</keyword>
<reference evidence="4 5" key="1">
    <citation type="submission" date="2019-03" db="EMBL/GenBank/DDBJ databases">
        <title>Genomic Encyclopedia of Type Strains, Phase IV (KMG-IV): sequencing the most valuable type-strain genomes for metagenomic binning, comparative biology and taxonomic classification.</title>
        <authorList>
            <person name="Goeker M."/>
        </authorList>
    </citation>
    <scope>NUCLEOTIDE SEQUENCE [LARGE SCALE GENOMIC DNA]</scope>
    <source>
        <strain evidence="4 5">DSM 15969</strain>
    </source>
</reference>